<reference evidence="2" key="2">
    <citation type="submission" date="2020-06" db="EMBL/GenBank/DDBJ databases">
        <title>Helianthus annuus Genome sequencing and assembly Release 2.</title>
        <authorList>
            <person name="Gouzy J."/>
            <person name="Langlade N."/>
            <person name="Munos S."/>
        </authorList>
    </citation>
    <scope>NUCLEOTIDE SEQUENCE</scope>
    <source>
        <tissue evidence="2">Leaves</tissue>
    </source>
</reference>
<accession>A0A9K3E2B4</accession>
<dbReference type="Proteomes" id="UP000215914">
    <property type="component" value="Unassembled WGS sequence"/>
</dbReference>
<name>A0A9K3E2B4_HELAN</name>
<evidence type="ECO:0000313" key="3">
    <source>
        <dbReference type="Proteomes" id="UP000215914"/>
    </source>
</evidence>
<dbReference type="AlphaFoldDB" id="A0A9K3E2B4"/>
<gene>
    <name evidence="2" type="ORF">HanXRQr2_Chr15g0705671</name>
</gene>
<keyword evidence="3" id="KW-1185">Reference proteome</keyword>
<comment type="caution">
    <text evidence="2">The sequence shown here is derived from an EMBL/GenBank/DDBJ whole genome shotgun (WGS) entry which is preliminary data.</text>
</comment>
<dbReference type="EMBL" id="MNCJ02000330">
    <property type="protein sequence ID" value="KAF5765601.1"/>
    <property type="molecule type" value="Genomic_DNA"/>
</dbReference>
<dbReference type="Gramene" id="mRNA:HanXRQr2_Chr15g0705671">
    <property type="protein sequence ID" value="mRNA:HanXRQr2_Chr15g0705671"/>
    <property type="gene ID" value="HanXRQr2_Chr15g0705671"/>
</dbReference>
<proteinExistence type="predicted"/>
<dbReference type="GO" id="GO:0006952">
    <property type="term" value="P:defense response"/>
    <property type="evidence" value="ECO:0000318"/>
    <property type="project" value="GO_Central"/>
</dbReference>
<evidence type="ECO:0000313" key="2">
    <source>
        <dbReference type="EMBL" id="KAF5765601.1"/>
    </source>
</evidence>
<evidence type="ECO:0000256" key="1">
    <source>
        <dbReference type="SAM" id="SignalP"/>
    </source>
</evidence>
<reference evidence="2" key="1">
    <citation type="journal article" date="2017" name="Nature">
        <title>The sunflower genome provides insights into oil metabolism, flowering and Asterid evolution.</title>
        <authorList>
            <person name="Badouin H."/>
            <person name="Gouzy J."/>
            <person name="Grassa C.J."/>
            <person name="Murat F."/>
            <person name="Staton S.E."/>
            <person name="Cottret L."/>
            <person name="Lelandais-Briere C."/>
            <person name="Owens G.L."/>
            <person name="Carrere S."/>
            <person name="Mayjonade B."/>
            <person name="Legrand L."/>
            <person name="Gill N."/>
            <person name="Kane N.C."/>
            <person name="Bowers J.E."/>
            <person name="Hubner S."/>
            <person name="Bellec A."/>
            <person name="Berard A."/>
            <person name="Berges H."/>
            <person name="Blanchet N."/>
            <person name="Boniface M.C."/>
            <person name="Brunel D."/>
            <person name="Catrice O."/>
            <person name="Chaidir N."/>
            <person name="Claudel C."/>
            <person name="Donnadieu C."/>
            <person name="Faraut T."/>
            <person name="Fievet G."/>
            <person name="Helmstetter N."/>
            <person name="King M."/>
            <person name="Knapp S.J."/>
            <person name="Lai Z."/>
            <person name="Le Paslier M.C."/>
            <person name="Lippi Y."/>
            <person name="Lorenzon L."/>
            <person name="Mandel J.R."/>
            <person name="Marage G."/>
            <person name="Marchand G."/>
            <person name="Marquand E."/>
            <person name="Bret-Mestries E."/>
            <person name="Morien E."/>
            <person name="Nambeesan S."/>
            <person name="Nguyen T."/>
            <person name="Pegot-Espagnet P."/>
            <person name="Pouilly N."/>
            <person name="Raftis F."/>
            <person name="Sallet E."/>
            <person name="Schiex T."/>
            <person name="Thomas J."/>
            <person name="Vandecasteele C."/>
            <person name="Vares D."/>
            <person name="Vear F."/>
            <person name="Vautrin S."/>
            <person name="Crespi M."/>
            <person name="Mangin B."/>
            <person name="Burke J.M."/>
            <person name="Salse J."/>
            <person name="Munos S."/>
            <person name="Vincourt P."/>
            <person name="Rieseberg L.H."/>
            <person name="Langlade N.B."/>
        </authorList>
    </citation>
    <scope>NUCLEOTIDE SEQUENCE</scope>
    <source>
        <tissue evidence="2">Leaves</tissue>
    </source>
</reference>
<dbReference type="Gene3D" id="3.30.30.10">
    <property type="entry name" value="Knottin, scorpion toxin-like"/>
    <property type="match status" value="1"/>
</dbReference>
<dbReference type="InterPro" id="IPR036574">
    <property type="entry name" value="Scorpion_toxin-like_sf"/>
</dbReference>
<feature type="chain" id="PRO_5039916538" evidence="1">
    <location>
        <begin position="22"/>
        <end position="72"/>
    </location>
</feature>
<sequence length="72" mass="8170">MGKRLFFFMFVLVLFCSEKRMVKVTKAKMCGTPGTDPFLCSDDNACNKICQLKKFISGQCEEGTTCMCYNKC</sequence>
<dbReference type="SUPFAM" id="SSF57095">
    <property type="entry name" value="Scorpion toxin-like"/>
    <property type="match status" value="1"/>
</dbReference>
<feature type="signal peptide" evidence="1">
    <location>
        <begin position="1"/>
        <end position="21"/>
    </location>
</feature>
<keyword evidence="1" id="KW-0732">Signal</keyword>
<protein>
    <submittedName>
        <fullName evidence="2">Knottin, scorpion toxin-like superfamily</fullName>
    </submittedName>
</protein>
<organism evidence="2 3">
    <name type="scientific">Helianthus annuus</name>
    <name type="common">Common sunflower</name>
    <dbReference type="NCBI Taxonomy" id="4232"/>
    <lineage>
        <taxon>Eukaryota</taxon>
        <taxon>Viridiplantae</taxon>
        <taxon>Streptophyta</taxon>
        <taxon>Embryophyta</taxon>
        <taxon>Tracheophyta</taxon>
        <taxon>Spermatophyta</taxon>
        <taxon>Magnoliopsida</taxon>
        <taxon>eudicotyledons</taxon>
        <taxon>Gunneridae</taxon>
        <taxon>Pentapetalae</taxon>
        <taxon>asterids</taxon>
        <taxon>campanulids</taxon>
        <taxon>Asterales</taxon>
        <taxon>Asteraceae</taxon>
        <taxon>Asteroideae</taxon>
        <taxon>Heliantheae alliance</taxon>
        <taxon>Heliantheae</taxon>
        <taxon>Helianthus</taxon>
    </lineage>
</organism>